<name>Q9F0C0_LACDE</name>
<reference evidence="5" key="1">
    <citation type="thesis" date="2000" institute="Lausanne University" country="Switzerland">
        <title>Molecular characterisation of exopolysaccharide biosynthesis by Lactobacillus delbrueckii subsp. bulgaricus.</title>
        <authorList>
            <person name="Lamothe G.T."/>
        </authorList>
    </citation>
    <scope>NUCLEOTIDE SEQUENCE</scope>
</reference>
<dbReference type="InterPro" id="IPR050834">
    <property type="entry name" value="Glycosyltransf_2"/>
</dbReference>
<gene>
    <name evidence="5" type="primary">epsH</name>
</gene>
<dbReference type="RefSeq" id="WP_216698145.1">
    <property type="nucleotide sequence ID" value="NZ_CP050929.1"/>
</dbReference>
<organism evidence="5">
    <name type="scientific">Lactobacillus delbrueckii subsp. bulgaricus</name>
    <dbReference type="NCBI Taxonomy" id="1585"/>
    <lineage>
        <taxon>Bacteria</taxon>
        <taxon>Bacillati</taxon>
        <taxon>Bacillota</taxon>
        <taxon>Bacilli</taxon>
        <taxon>Lactobacillales</taxon>
        <taxon>Lactobacillaceae</taxon>
        <taxon>Lactobacillus</taxon>
    </lineage>
</organism>
<dbReference type="GO" id="GO:0016757">
    <property type="term" value="F:glycosyltransferase activity"/>
    <property type="evidence" value="ECO:0007669"/>
    <property type="project" value="UniProtKB-KW"/>
</dbReference>
<reference evidence="5" key="2">
    <citation type="journal article" date="2002" name="Arch. Microbiol.">
        <title>Genetic and biochemical characterization of exopolysaccharide biosynthesis by Lactobacillus delbrueckii subsp. bulgaricus.</title>
        <authorList>
            <person name="Lamothe G.T."/>
            <person name="Jolly L."/>
            <person name="Mollet B."/>
            <person name="Stingele F."/>
        </authorList>
    </citation>
    <scope>NUCLEOTIDE SEQUENCE</scope>
</reference>
<dbReference type="SUPFAM" id="SSF53448">
    <property type="entry name" value="Nucleotide-diphospho-sugar transferases"/>
    <property type="match status" value="1"/>
</dbReference>
<accession>Q9F0C0</accession>
<evidence type="ECO:0000313" key="5">
    <source>
        <dbReference type="EMBL" id="AAG44712.1"/>
    </source>
</evidence>
<proteinExistence type="inferred from homology"/>
<keyword evidence="3 5" id="KW-0808">Transferase</keyword>
<dbReference type="CAZy" id="GT2">
    <property type="family name" value="Glycosyltransferase Family 2"/>
</dbReference>
<comment type="similarity">
    <text evidence="1">Belongs to the glycosyltransferase 2 family.</text>
</comment>
<dbReference type="Pfam" id="PF00535">
    <property type="entry name" value="Glycos_transf_2"/>
    <property type="match status" value="1"/>
</dbReference>
<dbReference type="PANTHER" id="PTHR43685:SF5">
    <property type="entry name" value="GLYCOSYLTRANSFERASE EPSE-RELATED"/>
    <property type="match status" value="1"/>
</dbReference>
<dbReference type="Gene3D" id="3.90.550.10">
    <property type="entry name" value="Spore Coat Polysaccharide Biosynthesis Protein SpsA, Chain A"/>
    <property type="match status" value="1"/>
</dbReference>
<dbReference type="EMBL" id="AF267127">
    <property type="protein sequence ID" value="AAG44712.1"/>
    <property type="molecule type" value="Genomic_DNA"/>
</dbReference>
<evidence type="ECO:0000256" key="1">
    <source>
        <dbReference type="ARBA" id="ARBA00006739"/>
    </source>
</evidence>
<dbReference type="AlphaFoldDB" id="Q9F0C0"/>
<dbReference type="PANTHER" id="PTHR43685">
    <property type="entry name" value="GLYCOSYLTRANSFERASE"/>
    <property type="match status" value="1"/>
</dbReference>
<evidence type="ECO:0000256" key="2">
    <source>
        <dbReference type="ARBA" id="ARBA00022676"/>
    </source>
</evidence>
<dbReference type="InterPro" id="IPR029044">
    <property type="entry name" value="Nucleotide-diphossugar_trans"/>
</dbReference>
<evidence type="ECO:0000256" key="3">
    <source>
        <dbReference type="ARBA" id="ARBA00022679"/>
    </source>
</evidence>
<sequence length="268" mass="31516">MPKVSVIMSIYNCKNYKALEKSIESIIDQTYSDWEFIIYNDGSEDDGKTSEYLKKLGKRDSRIQIIDCPNNHGLAYAKNEMIKVARGDYITAQDDDDVSHPMRLAREVDFLNRHPEYAFVGTVAKVFDNSGTWGHYGLKEKPTKNTFLWNSPFLHPSVMFRHEVLDQVNGYRVAKDTMRAEDYDLFFRLYAKGYKGYNIQEDLYEYRIENNPNKKYRPMSDRIQEAKVRYKGFKSFGMLTKGIPYIIKPILIGLIPQKIFYIIRKNRY</sequence>
<protein>
    <submittedName>
        <fullName evidence="5">Beta(1,3)galactosyltransferase EpsH</fullName>
    </submittedName>
</protein>
<dbReference type="InterPro" id="IPR001173">
    <property type="entry name" value="Glyco_trans_2-like"/>
</dbReference>
<evidence type="ECO:0000259" key="4">
    <source>
        <dbReference type="Pfam" id="PF00535"/>
    </source>
</evidence>
<feature type="domain" description="Glycosyltransferase 2-like" evidence="4">
    <location>
        <begin position="5"/>
        <end position="165"/>
    </location>
</feature>
<keyword evidence="2 5" id="KW-0328">Glycosyltransferase</keyword>